<dbReference type="PROSITE" id="PS50943">
    <property type="entry name" value="HTH_CROC1"/>
    <property type="match status" value="1"/>
</dbReference>
<keyword evidence="1" id="KW-0238">DNA-binding</keyword>
<protein>
    <submittedName>
        <fullName evidence="3">Helix-turn-helix transcriptional regulator</fullName>
    </submittedName>
</protein>
<name>A0AA42FKV3_9GAMM</name>
<dbReference type="Gene3D" id="1.10.260.40">
    <property type="entry name" value="lambda repressor-like DNA-binding domains"/>
    <property type="match status" value="1"/>
</dbReference>
<gene>
    <name evidence="3" type="ORF">P7V44_19110</name>
    <name evidence="4" type="ORF">Q5E86_12440</name>
</gene>
<evidence type="ECO:0000259" key="2">
    <source>
        <dbReference type="PROSITE" id="PS50943"/>
    </source>
</evidence>
<proteinExistence type="predicted"/>
<dbReference type="SMART" id="SM00530">
    <property type="entry name" value="HTH_XRE"/>
    <property type="match status" value="1"/>
</dbReference>
<dbReference type="InterPro" id="IPR001387">
    <property type="entry name" value="Cro/C1-type_HTH"/>
</dbReference>
<comment type="caution">
    <text evidence="3">The sequence shown here is derived from an EMBL/GenBank/DDBJ whole genome shotgun (WGS) entry which is preliminary data.</text>
</comment>
<dbReference type="InterPro" id="IPR010982">
    <property type="entry name" value="Lambda_DNA-bd_dom_sf"/>
</dbReference>
<accession>A0AA42FKV3</accession>
<evidence type="ECO:0000256" key="1">
    <source>
        <dbReference type="ARBA" id="ARBA00023125"/>
    </source>
</evidence>
<dbReference type="EMBL" id="JAUQTG010000006">
    <property type="protein sequence ID" value="MDO7857136.1"/>
    <property type="molecule type" value="Genomic_DNA"/>
</dbReference>
<dbReference type="EMBL" id="JARRYG010000025">
    <property type="protein sequence ID" value="MDG4698337.1"/>
    <property type="molecule type" value="Genomic_DNA"/>
</dbReference>
<dbReference type="PANTHER" id="PTHR46558:SF4">
    <property type="entry name" value="DNA-BIDING PHAGE PROTEIN"/>
    <property type="match status" value="1"/>
</dbReference>
<evidence type="ECO:0000313" key="3">
    <source>
        <dbReference type="EMBL" id="MDG4698337.1"/>
    </source>
</evidence>
<reference evidence="3" key="1">
    <citation type="submission" date="2023-03" db="EMBL/GenBank/DDBJ databases">
        <title>a new species belonging to Providencia genus.</title>
        <authorList>
            <person name="Yang W."/>
            <person name="Hu F."/>
            <person name="Shen S."/>
            <person name="Ding L."/>
            <person name="Yin D."/>
        </authorList>
    </citation>
    <scope>NUCLEOTIDE SEQUENCE</scope>
    <source>
        <strain evidence="3">CRE-3FA-0001</strain>
    </source>
</reference>
<dbReference type="Proteomes" id="UP001176478">
    <property type="component" value="Unassembled WGS sequence"/>
</dbReference>
<dbReference type="RefSeq" id="WP_042846884.1">
    <property type="nucleotide sequence ID" value="NZ_JARRYG010000025.1"/>
</dbReference>
<dbReference type="Pfam" id="PF01381">
    <property type="entry name" value="HTH_3"/>
    <property type="match status" value="1"/>
</dbReference>
<dbReference type="SUPFAM" id="SSF47413">
    <property type="entry name" value="lambda repressor-like DNA-binding domains"/>
    <property type="match status" value="1"/>
</dbReference>
<dbReference type="PANTHER" id="PTHR46558">
    <property type="entry name" value="TRACRIPTIONAL REGULATORY PROTEIN-RELATED-RELATED"/>
    <property type="match status" value="1"/>
</dbReference>
<dbReference type="GO" id="GO:0003677">
    <property type="term" value="F:DNA binding"/>
    <property type="evidence" value="ECO:0007669"/>
    <property type="project" value="UniProtKB-KW"/>
</dbReference>
<reference evidence="4" key="2">
    <citation type="submission" date="2023-07" db="EMBL/GenBank/DDBJ databases">
        <authorList>
            <person name="Yang W."/>
            <person name="Chen J."/>
            <person name="Ji P."/>
            <person name="Hu F."/>
        </authorList>
    </citation>
    <scope>NUCLEOTIDE SEQUENCE</scope>
    <source>
        <strain evidence="4">CRE-138-0111</strain>
    </source>
</reference>
<dbReference type="AlphaFoldDB" id="A0AA42FKV3"/>
<dbReference type="Proteomes" id="UP001156701">
    <property type="component" value="Unassembled WGS sequence"/>
</dbReference>
<evidence type="ECO:0000313" key="5">
    <source>
        <dbReference type="Proteomes" id="UP001156701"/>
    </source>
</evidence>
<organism evidence="3 5">
    <name type="scientific">Providencia huashanensis</name>
    <dbReference type="NCBI Taxonomy" id="3037798"/>
    <lineage>
        <taxon>Bacteria</taxon>
        <taxon>Pseudomonadati</taxon>
        <taxon>Pseudomonadota</taxon>
        <taxon>Gammaproteobacteria</taxon>
        <taxon>Enterobacterales</taxon>
        <taxon>Morganellaceae</taxon>
        <taxon>Providencia</taxon>
    </lineage>
</organism>
<evidence type="ECO:0000313" key="6">
    <source>
        <dbReference type="Proteomes" id="UP001176478"/>
    </source>
</evidence>
<evidence type="ECO:0000313" key="4">
    <source>
        <dbReference type="EMBL" id="MDO7857136.1"/>
    </source>
</evidence>
<dbReference type="CDD" id="cd00093">
    <property type="entry name" value="HTH_XRE"/>
    <property type="match status" value="1"/>
</dbReference>
<feature type="domain" description="HTH cro/C1-type" evidence="2">
    <location>
        <begin position="14"/>
        <end position="68"/>
    </location>
</feature>
<sequence length="106" mass="12549">MEVNNLSYYAGVFLRKSRKEKNLTGKQLAKLMHVSQQQISRYETGKTSLTIDQLSQLLNILDKNWVELIMFVQNEHDFDIKMAKEESNKKNYLLSNYLMDNFLNKK</sequence>
<reference evidence="4" key="3">
    <citation type="journal article" date="2024" name="Int. J. Antimicrob. Agents">
        <title>Identification of a novel Providencia species showing multi-drug-resistant in three patients with hospital-acquired infection.</title>
        <authorList>
            <person name="Yang W."/>
            <person name="Chen J."/>
            <person name="Yang F."/>
            <person name="Ji P."/>
            <person name="Shen S."/>
            <person name="Yin D."/>
            <person name="Hu F."/>
        </authorList>
    </citation>
    <scope>NUCLEOTIDE SEQUENCE</scope>
    <source>
        <strain evidence="4">CRE-138-0111</strain>
    </source>
</reference>
<keyword evidence="6" id="KW-1185">Reference proteome</keyword>